<proteinExistence type="predicted"/>
<dbReference type="Proteomes" id="UP000307378">
    <property type="component" value="Unassembled WGS sequence"/>
</dbReference>
<organism evidence="1 2">
    <name type="scientific">Rhizobium rosettiformans W3</name>
    <dbReference type="NCBI Taxonomy" id="538378"/>
    <lineage>
        <taxon>Bacteria</taxon>
        <taxon>Pseudomonadati</taxon>
        <taxon>Pseudomonadota</taxon>
        <taxon>Alphaproteobacteria</taxon>
        <taxon>Hyphomicrobiales</taxon>
        <taxon>Rhizobiaceae</taxon>
        <taxon>Rhizobium/Agrobacterium group</taxon>
        <taxon>Rhizobium</taxon>
    </lineage>
</organism>
<reference evidence="1 2" key="1">
    <citation type="submission" date="2019-04" db="EMBL/GenBank/DDBJ databases">
        <title>genome sequence of strain W3.</title>
        <authorList>
            <person name="Gao J."/>
            <person name="Sun J."/>
        </authorList>
    </citation>
    <scope>NUCLEOTIDE SEQUENCE [LARGE SCALE GENOMIC DNA]</scope>
    <source>
        <strain evidence="1 2">W3</strain>
    </source>
</reference>
<sequence length="73" mass="8237">MTIVAHAAFRFGSLVGKADLVSILVKIETHAYLSPTAIRRDAKKFQRLFLEFAAVHSGKCQFKRTSTSQKQRQ</sequence>
<gene>
    <name evidence="1" type="ORF">FAA86_10635</name>
</gene>
<dbReference type="EMBL" id="STGU01000004">
    <property type="protein sequence ID" value="THV36932.1"/>
    <property type="molecule type" value="Genomic_DNA"/>
</dbReference>
<evidence type="ECO:0000313" key="2">
    <source>
        <dbReference type="Proteomes" id="UP000307378"/>
    </source>
</evidence>
<protein>
    <submittedName>
        <fullName evidence="1">Uncharacterized protein</fullName>
    </submittedName>
</protein>
<dbReference type="AlphaFoldDB" id="A0A4S8Q323"/>
<name>A0A4S8Q323_9HYPH</name>
<accession>A0A4S8Q323</accession>
<evidence type="ECO:0000313" key="1">
    <source>
        <dbReference type="EMBL" id="THV36932.1"/>
    </source>
</evidence>
<comment type="caution">
    <text evidence="1">The sequence shown here is derived from an EMBL/GenBank/DDBJ whole genome shotgun (WGS) entry which is preliminary data.</text>
</comment>